<dbReference type="InterPro" id="IPR017853">
    <property type="entry name" value="GH"/>
</dbReference>
<dbReference type="PANTHER" id="PTHR30480:SF13">
    <property type="entry name" value="BETA-HEXOSAMINIDASE"/>
    <property type="match status" value="1"/>
</dbReference>
<dbReference type="InterPro" id="IPR019800">
    <property type="entry name" value="Glyco_hydro_3_AS"/>
</dbReference>
<dbReference type="InterPro" id="IPR036962">
    <property type="entry name" value="Glyco_hydro_3_N_sf"/>
</dbReference>
<reference evidence="7" key="1">
    <citation type="submission" date="2022-08" db="EMBL/GenBank/DDBJ databases">
        <authorList>
            <person name="Dzunkova M."/>
            <person name="La Clair J."/>
            <person name="Tyml T."/>
            <person name="Doud D."/>
            <person name="Schulz F."/>
            <person name="Piquer S."/>
            <person name="Porcel Sanchis D."/>
            <person name="Osborn A."/>
            <person name="Robinson D."/>
            <person name="Louie K.B."/>
            <person name="Bowen B.P."/>
            <person name="Bowers R."/>
            <person name="Lee J."/>
            <person name="Arnau Llombart V."/>
            <person name="Diaz Villanueva W."/>
            <person name="Gosliner T."/>
            <person name="Northen T."/>
            <person name="Cheng J.-F."/>
            <person name="Burkart M.D."/>
            <person name="Woyke T."/>
        </authorList>
    </citation>
    <scope>NUCLEOTIDE SEQUENCE</scope>
    <source>
        <strain evidence="7">Df01</strain>
    </source>
</reference>
<dbReference type="Pfam" id="PF00933">
    <property type="entry name" value="Glyco_hydro_3"/>
    <property type="match status" value="1"/>
</dbReference>
<dbReference type="Proteomes" id="UP001168167">
    <property type="component" value="Unassembled WGS sequence"/>
</dbReference>
<dbReference type="EMBL" id="JANQAO010000001">
    <property type="protein sequence ID" value="MDM5146801.1"/>
    <property type="molecule type" value="Genomic_DNA"/>
</dbReference>
<proteinExistence type="inferred from homology"/>
<keyword evidence="5 7" id="KW-0326">Glycosidase</keyword>
<dbReference type="NCBIfam" id="NF003740">
    <property type="entry name" value="PRK05337.1"/>
    <property type="match status" value="1"/>
</dbReference>
<evidence type="ECO:0000259" key="6">
    <source>
        <dbReference type="Pfam" id="PF00933"/>
    </source>
</evidence>
<dbReference type="InterPro" id="IPR050226">
    <property type="entry name" value="NagZ_Beta-hexosaminidase"/>
</dbReference>
<accession>A0ABT7QJ88</accession>
<evidence type="ECO:0000313" key="7">
    <source>
        <dbReference type="EMBL" id="MDM5146801.1"/>
    </source>
</evidence>
<reference evidence="7" key="2">
    <citation type="journal article" date="2023" name="Microbiome">
        <title>Synthase-selected sorting approach identifies a beta-lactone synthase in a nudibranch symbiotic bacterium.</title>
        <authorList>
            <person name="Dzunkova M."/>
            <person name="La Clair J.J."/>
            <person name="Tyml T."/>
            <person name="Doud D."/>
            <person name="Schulz F."/>
            <person name="Piquer-Esteban S."/>
            <person name="Porcel Sanchis D."/>
            <person name="Osborn A."/>
            <person name="Robinson D."/>
            <person name="Louie K.B."/>
            <person name="Bowen B.P."/>
            <person name="Bowers R.M."/>
            <person name="Lee J."/>
            <person name="Arnau V."/>
            <person name="Diaz-Villanueva W."/>
            <person name="Stepanauskas R."/>
            <person name="Gosliner T."/>
            <person name="Date S.V."/>
            <person name="Northen T.R."/>
            <person name="Cheng J.F."/>
            <person name="Burkart M.D."/>
            <person name="Woyke T."/>
        </authorList>
    </citation>
    <scope>NUCLEOTIDE SEQUENCE</scope>
    <source>
        <strain evidence="7">Df01</strain>
    </source>
</reference>
<name>A0ABT7QJ88_9GAMM</name>
<sequence length="333" mass="35428">MMIPDISQRLMIALVGDLVLTEQDRQWLRHPAVGGVILFTRNFADSEQLRQLTASVRRAAGKPILIAVDQEGGRVRRFCGDDFLALPAMGILVENPAVLHDAGMVMAAEVLAAGVDLSFAPVLDLAYGRSQVIGNRAFSADSESAAKFALSFSDGMAAAGMASCGKHFPGHGYAEADSHSAFAVDERTFAEIAAADLQVFARCAQAGMPAMMTAHIAYPQCDSAAATFSTFWVKEILRGQLAYKGLIVSDDLTMAGAAIGDMTSRMKAALDVGVDVLLVCQPPAVEEALSTGLPAKENTDNPWLALAPRFDGRVDVGSVAYWKARKHVLSVIN</sequence>
<protein>
    <recommendedName>
        <fullName evidence="3">beta-N-acetylhexosaminidase</fullName>
        <ecNumber evidence="3">3.2.1.52</ecNumber>
    </recommendedName>
</protein>
<dbReference type="SUPFAM" id="SSF51445">
    <property type="entry name" value="(Trans)glycosidases"/>
    <property type="match status" value="1"/>
</dbReference>
<comment type="catalytic activity">
    <reaction evidence="1">
        <text>Hydrolysis of terminal non-reducing N-acetyl-D-hexosamine residues in N-acetyl-beta-D-hexosaminides.</text>
        <dbReference type="EC" id="3.2.1.52"/>
    </reaction>
</comment>
<evidence type="ECO:0000256" key="2">
    <source>
        <dbReference type="ARBA" id="ARBA00005336"/>
    </source>
</evidence>
<dbReference type="PANTHER" id="PTHR30480">
    <property type="entry name" value="BETA-HEXOSAMINIDASE-RELATED"/>
    <property type="match status" value="1"/>
</dbReference>
<dbReference type="Gene3D" id="3.20.20.300">
    <property type="entry name" value="Glycoside hydrolase, family 3, N-terminal domain"/>
    <property type="match status" value="1"/>
</dbReference>
<gene>
    <name evidence="7" type="primary">nagZ</name>
    <name evidence="7" type="ORF">NQX30_00145</name>
</gene>
<dbReference type="InterPro" id="IPR001764">
    <property type="entry name" value="Glyco_hydro_3_N"/>
</dbReference>
<dbReference type="GO" id="GO:0004563">
    <property type="term" value="F:beta-N-acetylhexosaminidase activity"/>
    <property type="evidence" value="ECO:0007669"/>
    <property type="project" value="UniProtKB-EC"/>
</dbReference>
<comment type="caution">
    <text evidence="7">The sequence shown here is derived from an EMBL/GenBank/DDBJ whole genome shotgun (WGS) entry which is preliminary data.</text>
</comment>
<comment type="similarity">
    <text evidence="2">Belongs to the glycosyl hydrolase 3 family.</text>
</comment>
<dbReference type="EC" id="3.2.1.52" evidence="3"/>
<keyword evidence="4 7" id="KW-0378">Hydrolase</keyword>
<evidence type="ECO:0000256" key="5">
    <source>
        <dbReference type="ARBA" id="ARBA00023295"/>
    </source>
</evidence>
<evidence type="ECO:0000313" key="8">
    <source>
        <dbReference type="Proteomes" id="UP001168167"/>
    </source>
</evidence>
<dbReference type="PROSITE" id="PS00775">
    <property type="entry name" value="GLYCOSYL_HYDROL_F3"/>
    <property type="match status" value="1"/>
</dbReference>
<evidence type="ECO:0000256" key="4">
    <source>
        <dbReference type="ARBA" id="ARBA00022801"/>
    </source>
</evidence>
<evidence type="ECO:0000256" key="1">
    <source>
        <dbReference type="ARBA" id="ARBA00001231"/>
    </source>
</evidence>
<keyword evidence="8" id="KW-1185">Reference proteome</keyword>
<organism evidence="7 8">
    <name type="scientific">Candidatus Doriopsillibacter californiensis</name>
    <dbReference type="NCBI Taxonomy" id="2970740"/>
    <lineage>
        <taxon>Bacteria</taxon>
        <taxon>Pseudomonadati</taxon>
        <taxon>Pseudomonadota</taxon>
        <taxon>Gammaproteobacteria</taxon>
        <taxon>Candidatus Tethybacterales</taxon>
        <taxon>Candidatus Persebacteraceae</taxon>
        <taxon>Candidatus Doriopsillibacter</taxon>
    </lineage>
</organism>
<feature type="domain" description="Glycoside hydrolase family 3 N-terminal" evidence="6">
    <location>
        <begin position="21"/>
        <end position="292"/>
    </location>
</feature>
<evidence type="ECO:0000256" key="3">
    <source>
        <dbReference type="ARBA" id="ARBA00012663"/>
    </source>
</evidence>